<dbReference type="Proteomes" id="UP000092444">
    <property type="component" value="Unassembled WGS sequence"/>
</dbReference>
<feature type="transmembrane region" description="Helical" evidence="14">
    <location>
        <begin position="97"/>
        <end position="120"/>
    </location>
</feature>
<evidence type="ECO:0000256" key="7">
    <source>
        <dbReference type="ARBA" id="ARBA00022741"/>
    </source>
</evidence>
<dbReference type="SUPFAM" id="SSF52540">
    <property type="entry name" value="P-loop containing nucleoside triphosphate hydrolases"/>
    <property type="match status" value="2"/>
</dbReference>
<dbReference type="InterPro" id="IPR027417">
    <property type="entry name" value="P-loop_NTPase"/>
</dbReference>
<keyword evidence="10 14" id="KW-1133">Transmembrane helix</keyword>
<comment type="subcellular location">
    <subcellularLocation>
        <location evidence="1">Membrane</location>
        <topology evidence="1">Multi-pass membrane protein</topology>
    </subcellularLocation>
</comment>
<keyword evidence="11 14" id="KW-0472">Membrane</keyword>
<keyword evidence="9" id="KW-1278">Translocase</keyword>
<dbReference type="CDD" id="cd18577">
    <property type="entry name" value="ABC_6TM_Pgp_ABCB1_D1_like"/>
    <property type="match status" value="1"/>
</dbReference>
<dbReference type="PANTHER" id="PTHR43394:SF27">
    <property type="entry name" value="ATP-DEPENDENT TRANSLOCASE ABCB1-LIKE"/>
    <property type="match status" value="1"/>
</dbReference>
<dbReference type="InterPro" id="IPR003593">
    <property type="entry name" value="AAA+_ATPase"/>
</dbReference>
<proteinExistence type="inferred from homology"/>
<evidence type="ECO:0000256" key="14">
    <source>
        <dbReference type="SAM" id="Phobius"/>
    </source>
</evidence>
<dbReference type="GO" id="GO:0097254">
    <property type="term" value="P:renal tubular secretion"/>
    <property type="evidence" value="ECO:0007669"/>
    <property type="project" value="UniProtKB-ARBA"/>
</dbReference>
<comment type="similarity">
    <text evidence="2">Belongs to the ABC transporter superfamily. ABCB family. Multidrug resistance exporter (TC 3.A.1.201) subfamily.</text>
</comment>
<evidence type="ECO:0000256" key="4">
    <source>
        <dbReference type="ARBA" id="ARBA00022448"/>
    </source>
</evidence>
<dbReference type="Pfam" id="PF00005">
    <property type="entry name" value="ABC_tran"/>
    <property type="match status" value="2"/>
</dbReference>
<dbReference type="GO" id="GO:0005743">
    <property type="term" value="C:mitochondrial inner membrane"/>
    <property type="evidence" value="ECO:0007669"/>
    <property type="project" value="TreeGrafter"/>
</dbReference>
<keyword evidence="6" id="KW-0677">Repeat</keyword>
<feature type="transmembrane region" description="Helical" evidence="14">
    <location>
        <begin position="432"/>
        <end position="448"/>
    </location>
</feature>
<sequence>MYVEKCVNYLQYESDIFVEGHILKQAKINRDALNMVMRIITNANGKSFKWWQRKRNKISKKHKNEDDDNDKKEDSRDEIQPVGFFQMYRYASRTNHFMYALGVFGALATGSTVPFNSLVFGDLANSMIDFAFNTVNGTSQADIDALMEGVATYAFKSTLMGVVMLVCSYMSVTLFNYAAQDQIFRLRGKFLRSVLHQDMSWFDFNQSGEVASRMNECVLGTYFTPLCETLMKILQYFSYFVSRDLTKMEDGLGEKVVMFLHFLAAFSGCIMFAFIRGWQLALVCLSSLPVTFIAMGLVGVVTARLSKHELSIYADAGVIAEEAISGIRTVKAFEGEHREAKAYKDKIIDARKINIKRNLYSGLGFGLLWFFIYSSYALAFWYGVGLVLKNYAGDEYYSNYDPGTMIAVSCYTCLFSVKKYQEFLKDRRRQGFLLLQVFFSVMMGSMNLGMASPYIEAFGIAKGACAKIFNLIEKEPTINPIKAIGHNLNQPLTVMEFKDVEFYYPTRKRMKILDKLNLKIKRGQTVALVGPSGCGKSTCIQLIQRFYDPQGGAILFNEVNLKDININWLRERIGVVGQEPILFGTTVYENIRYGREDATREEIEAAARAANALTFINKLPRGLYTMVGERGAQLSGGQKQRIAIARALVRNPEILLLDEATSALDTASEVKVQKALEKASKGRTTIIVAHRLSTIRRADCIVVILKGQVVESGTHDELMDLKRHYYNLVTNQLGDVEAIRSIDVMGENELLNNAHDEDEEQITFPRGNGDEDGIEANENKRKKYLWPILKMNRNEWPQILCGCLTSVVMGSAMPLFALLFGSILQILSVRDDPDYVRDNTNIYSLYFVLSGIAVGAATFLQVKITQFDRTNHVHSFTGNILQIYSFGFAGEKLTERLRGLMFEAILKMEIAWFDKSSNGTGSLCSRLSGDAAAVQGATGQRIGTVIQALATISLGIGISMYFEWSLGLLALAFAPFILVATFLQRKVMNQENMGTAKAMEKCTKLAVEVVSNIRTVVSLGREEMFYRLYMEMLGPAVKKSKRNTHYRGFVYGLARSLMYFAYAACMYYGGWCVINKGMAFGDVFIVAQSLIMGTVSIASALAFAPNFQKGLTAAENIYKLLTRSPEIVDRADVDTAPWYAEGNVAYETVRFSYPTRPEIVVLRDLSLSVAKGERIALVGQSGCGKSTCIQLLQRFYDVDAGSITIDDKDLRSLSLQNLRRQMGIVSQEPILFDRTISENIAYGDNNRLVSQAEIIEAAKKANIHDFIVSLPLGYENRIGEKGTQMSGGQKQRIAIARALIRNPRVLLLDEATSALDAESESLVQAALDVASEGRTTITIAHRLSTIIDSDVIFVFKDGQISEQGTHRQLLELHGLYFSLYKLQSGSM</sequence>
<evidence type="ECO:0000313" key="17">
    <source>
        <dbReference type="EnsemblMetazoa" id="GMOY010850-PA"/>
    </source>
</evidence>
<feature type="transmembrane region" description="Helical" evidence="14">
    <location>
        <begin position="966"/>
        <end position="983"/>
    </location>
</feature>
<feature type="transmembrane region" description="Helical" evidence="14">
    <location>
        <begin position="843"/>
        <end position="862"/>
    </location>
</feature>
<evidence type="ECO:0000259" key="16">
    <source>
        <dbReference type="PROSITE" id="PS50929"/>
    </source>
</evidence>
<dbReference type="InterPro" id="IPR011527">
    <property type="entry name" value="ABC1_TM_dom"/>
</dbReference>
<evidence type="ECO:0000256" key="10">
    <source>
        <dbReference type="ARBA" id="ARBA00022989"/>
    </source>
</evidence>
<dbReference type="InterPro" id="IPR039421">
    <property type="entry name" value="Type_1_exporter"/>
</dbReference>
<dbReference type="GO" id="GO:0008559">
    <property type="term" value="F:ABC-type xenobiotic transporter activity"/>
    <property type="evidence" value="ECO:0007669"/>
    <property type="project" value="UniProtKB-EC"/>
</dbReference>
<dbReference type="FunFam" id="3.40.50.300:FF:000916">
    <property type="entry name" value="ABC transporter B family member 9"/>
    <property type="match status" value="1"/>
</dbReference>
<comment type="catalytic activity">
    <reaction evidence="13">
        <text>ATP + H2O + xenobioticSide 1 = ADP + phosphate + xenobioticSide 2.</text>
        <dbReference type="EC" id="7.6.2.2"/>
    </reaction>
</comment>
<dbReference type="PROSITE" id="PS00211">
    <property type="entry name" value="ABC_TRANSPORTER_1"/>
    <property type="match status" value="2"/>
</dbReference>
<dbReference type="SUPFAM" id="SSF90123">
    <property type="entry name" value="ABC transporter transmembrane region"/>
    <property type="match status" value="2"/>
</dbReference>
<feature type="domain" description="ABC transmembrane type-1" evidence="16">
    <location>
        <begin position="100"/>
        <end position="408"/>
    </location>
</feature>
<dbReference type="Gene3D" id="3.40.50.300">
    <property type="entry name" value="P-loop containing nucleotide triphosphate hydrolases"/>
    <property type="match status" value="2"/>
</dbReference>
<feature type="transmembrane region" description="Helical" evidence="14">
    <location>
        <begin position="359"/>
        <end position="382"/>
    </location>
</feature>
<dbReference type="EnsemblMetazoa" id="GMOY010850-RA">
    <property type="protein sequence ID" value="GMOY010850-PA"/>
    <property type="gene ID" value="GMOY010850"/>
</dbReference>
<dbReference type="PANTHER" id="PTHR43394">
    <property type="entry name" value="ATP-DEPENDENT PERMEASE MDL1, MITOCHONDRIAL"/>
    <property type="match status" value="1"/>
</dbReference>
<protein>
    <recommendedName>
        <fullName evidence="3">ABC-type xenobiotic transporter</fullName>
        <ecNumber evidence="3">7.6.2.2</ecNumber>
    </recommendedName>
</protein>
<dbReference type="CDD" id="cd03249">
    <property type="entry name" value="ABC_MTABC3_MDL1_MDL2"/>
    <property type="match status" value="2"/>
</dbReference>
<evidence type="ECO:0000259" key="15">
    <source>
        <dbReference type="PROSITE" id="PS50893"/>
    </source>
</evidence>
<evidence type="ECO:0000256" key="2">
    <source>
        <dbReference type="ARBA" id="ARBA00007577"/>
    </source>
</evidence>
<feature type="transmembrane region" description="Helical" evidence="14">
    <location>
        <begin position="280"/>
        <end position="303"/>
    </location>
</feature>
<feature type="transmembrane region" description="Helical" evidence="14">
    <location>
        <begin position="159"/>
        <end position="179"/>
    </location>
</feature>
<dbReference type="InterPro" id="IPR003439">
    <property type="entry name" value="ABC_transporter-like_ATP-bd"/>
</dbReference>
<dbReference type="EMBL" id="CCAG010018973">
    <property type="status" value="NOT_ANNOTATED_CDS"/>
    <property type="molecule type" value="Genomic_DNA"/>
</dbReference>
<evidence type="ECO:0000256" key="13">
    <source>
        <dbReference type="ARBA" id="ARBA00034018"/>
    </source>
</evidence>
<keyword evidence="8" id="KW-0067">ATP-binding</keyword>
<feature type="transmembrane region" description="Helical" evidence="14">
    <location>
        <begin position="256"/>
        <end position="274"/>
    </location>
</feature>
<evidence type="ECO:0000256" key="12">
    <source>
        <dbReference type="ARBA" id="ARBA00023180"/>
    </source>
</evidence>
<dbReference type="CDD" id="cd18578">
    <property type="entry name" value="ABC_6TM_Pgp_ABCB1_D2_like"/>
    <property type="match status" value="1"/>
</dbReference>
<evidence type="ECO:0000256" key="11">
    <source>
        <dbReference type="ARBA" id="ARBA00023136"/>
    </source>
</evidence>
<keyword evidence="7" id="KW-0547">Nucleotide-binding</keyword>
<keyword evidence="18" id="KW-1185">Reference proteome</keyword>
<dbReference type="InterPro" id="IPR036640">
    <property type="entry name" value="ABC1_TM_sf"/>
</dbReference>
<reference evidence="17" key="1">
    <citation type="submission" date="2020-05" db="UniProtKB">
        <authorList>
            <consortium name="EnsemblMetazoa"/>
        </authorList>
    </citation>
    <scope>IDENTIFICATION</scope>
    <source>
        <strain evidence="17">Yale</strain>
    </source>
</reference>
<feature type="transmembrane region" description="Helical" evidence="14">
    <location>
        <begin position="799"/>
        <end position="823"/>
    </location>
</feature>
<dbReference type="GO" id="GO:0015421">
    <property type="term" value="F:ABC-type oligopeptide transporter activity"/>
    <property type="evidence" value="ECO:0007669"/>
    <property type="project" value="TreeGrafter"/>
</dbReference>
<evidence type="ECO:0000256" key="1">
    <source>
        <dbReference type="ARBA" id="ARBA00004141"/>
    </source>
</evidence>
<dbReference type="InterPro" id="IPR017871">
    <property type="entry name" value="ABC_transporter-like_CS"/>
</dbReference>
<organism evidence="17 18">
    <name type="scientific">Glossina morsitans morsitans</name>
    <name type="common">Savannah tsetse fly</name>
    <dbReference type="NCBI Taxonomy" id="37546"/>
    <lineage>
        <taxon>Eukaryota</taxon>
        <taxon>Metazoa</taxon>
        <taxon>Ecdysozoa</taxon>
        <taxon>Arthropoda</taxon>
        <taxon>Hexapoda</taxon>
        <taxon>Insecta</taxon>
        <taxon>Pterygota</taxon>
        <taxon>Neoptera</taxon>
        <taxon>Endopterygota</taxon>
        <taxon>Diptera</taxon>
        <taxon>Brachycera</taxon>
        <taxon>Muscomorpha</taxon>
        <taxon>Hippoboscoidea</taxon>
        <taxon>Glossinidae</taxon>
        <taxon>Glossina</taxon>
    </lineage>
</organism>
<feature type="domain" description="ABC transporter" evidence="15">
    <location>
        <begin position="495"/>
        <end position="731"/>
    </location>
</feature>
<dbReference type="FunFam" id="3.40.50.300:FF:000479">
    <property type="entry name" value="Multidrug resistance protein 1A"/>
    <property type="match status" value="1"/>
</dbReference>
<evidence type="ECO:0000256" key="6">
    <source>
        <dbReference type="ARBA" id="ARBA00022737"/>
    </source>
</evidence>
<feature type="transmembrane region" description="Helical" evidence="14">
    <location>
        <begin position="402"/>
        <end position="420"/>
    </location>
</feature>
<evidence type="ECO:0000256" key="3">
    <source>
        <dbReference type="ARBA" id="ARBA00012191"/>
    </source>
</evidence>
<keyword evidence="4" id="KW-0813">Transport</keyword>
<keyword evidence="12" id="KW-0325">Glycoprotein</keyword>
<dbReference type="GO" id="GO:0016887">
    <property type="term" value="F:ATP hydrolysis activity"/>
    <property type="evidence" value="ECO:0007669"/>
    <property type="project" value="InterPro"/>
</dbReference>
<feature type="domain" description="ABC transmembrane type-1" evidence="16">
    <location>
        <begin position="802"/>
        <end position="1109"/>
    </location>
</feature>
<dbReference type="Pfam" id="PF00664">
    <property type="entry name" value="ABC_membrane"/>
    <property type="match status" value="4"/>
</dbReference>
<keyword evidence="5 14" id="KW-0812">Transmembrane</keyword>
<accession>A0A1B0GC19</accession>
<dbReference type="GO" id="GO:0090374">
    <property type="term" value="P:oligopeptide export from mitochondrion"/>
    <property type="evidence" value="ECO:0007669"/>
    <property type="project" value="TreeGrafter"/>
</dbReference>
<name>A0A1B0GC19_GLOMM</name>
<feature type="transmembrane region" description="Helical" evidence="14">
    <location>
        <begin position="1083"/>
        <end position="1104"/>
    </location>
</feature>
<feature type="transmembrane region" description="Helical" evidence="14">
    <location>
        <begin position="1048"/>
        <end position="1071"/>
    </location>
</feature>
<evidence type="ECO:0000313" key="18">
    <source>
        <dbReference type="Proteomes" id="UP000092444"/>
    </source>
</evidence>
<dbReference type="GO" id="GO:0005524">
    <property type="term" value="F:ATP binding"/>
    <property type="evidence" value="ECO:0007669"/>
    <property type="project" value="UniProtKB-KW"/>
</dbReference>
<evidence type="ECO:0000256" key="9">
    <source>
        <dbReference type="ARBA" id="ARBA00022967"/>
    </source>
</evidence>
<evidence type="ECO:0000256" key="8">
    <source>
        <dbReference type="ARBA" id="ARBA00022840"/>
    </source>
</evidence>
<dbReference type="GO" id="GO:0017085">
    <property type="term" value="P:response to insecticide"/>
    <property type="evidence" value="ECO:0007669"/>
    <property type="project" value="UniProtKB-ARBA"/>
</dbReference>
<evidence type="ECO:0000256" key="5">
    <source>
        <dbReference type="ARBA" id="ARBA00022692"/>
    </source>
</evidence>
<dbReference type="STRING" id="37546.A0A1B0GC19"/>
<dbReference type="PhylomeDB" id="A0A1B0GC19"/>
<dbReference type="PROSITE" id="PS50893">
    <property type="entry name" value="ABC_TRANSPORTER_2"/>
    <property type="match status" value="2"/>
</dbReference>
<dbReference type="EC" id="7.6.2.2" evidence="3"/>
<dbReference type="Gene3D" id="1.20.1560.10">
    <property type="entry name" value="ABC transporter type 1, transmembrane domain"/>
    <property type="match status" value="1"/>
</dbReference>
<dbReference type="SMART" id="SM00382">
    <property type="entry name" value="AAA"/>
    <property type="match status" value="2"/>
</dbReference>
<feature type="domain" description="ABC transporter" evidence="15">
    <location>
        <begin position="1144"/>
        <end position="1382"/>
    </location>
</feature>
<dbReference type="PROSITE" id="PS50929">
    <property type="entry name" value="ABC_TM1F"/>
    <property type="match status" value="2"/>
</dbReference>